<feature type="domain" description="Helicase ATP-binding" evidence="10">
    <location>
        <begin position="244"/>
        <end position="429"/>
    </location>
</feature>
<dbReference type="InterPro" id="IPR000330">
    <property type="entry name" value="SNF2_N"/>
</dbReference>
<evidence type="ECO:0000259" key="11">
    <source>
        <dbReference type="PROSITE" id="PS51194"/>
    </source>
</evidence>
<dbReference type="PANTHER" id="PTHR45626">
    <property type="entry name" value="TRANSCRIPTION TERMINATION FACTOR 2-RELATED"/>
    <property type="match status" value="1"/>
</dbReference>
<dbReference type="PROSITE" id="PS51194">
    <property type="entry name" value="HELICASE_CTER"/>
    <property type="match status" value="1"/>
</dbReference>
<evidence type="ECO:0000256" key="7">
    <source>
        <dbReference type="PROSITE-ProRule" id="PRU00175"/>
    </source>
</evidence>
<evidence type="ECO:0000256" key="2">
    <source>
        <dbReference type="ARBA" id="ARBA00022741"/>
    </source>
</evidence>
<gene>
    <name evidence="12" type="ORF">B0T16DRAFT_333217</name>
</gene>
<evidence type="ECO:0000256" key="5">
    <source>
        <dbReference type="ARBA" id="ARBA00022833"/>
    </source>
</evidence>
<keyword evidence="2" id="KW-0547">Nucleotide-binding</keyword>
<evidence type="ECO:0000313" key="13">
    <source>
        <dbReference type="Proteomes" id="UP001174936"/>
    </source>
</evidence>
<evidence type="ECO:0000256" key="8">
    <source>
        <dbReference type="SAM" id="MobiDB-lite"/>
    </source>
</evidence>
<dbReference type="InterPro" id="IPR038718">
    <property type="entry name" value="SNF2-like_sf"/>
</dbReference>
<dbReference type="SMART" id="SM00487">
    <property type="entry name" value="DEXDc"/>
    <property type="match status" value="1"/>
</dbReference>
<organism evidence="12 13">
    <name type="scientific">Cercophora newfieldiana</name>
    <dbReference type="NCBI Taxonomy" id="92897"/>
    <lineage>
        <taxon>Eukaryota</taxon>
        <taxon>Fungi</taxon>
        <taxon>Dikarya</taxon>
        <taxon>Ascomycota</taxon>
        <taxon>Pezizomycotina</taxon>
        <taxon>Sordariomycetes</taxon>
        <taxon>Sordariomycetidae</taxon>
        <taxon>Sordariales</taxon>
        <taxon>Lasiosphaeriaceae</taxon>
        <taxon>Cercophora</taxon>
    </lineage>
</organism>
<protein>
    <submittedName>
        <fullName evidence="12">SNF2 family N-terminal domain-containing protein</fullName>
    </submittedName>
</protein>
<dbReference type="InterPro" id="IPR001650">
    <property type="entry name" value="Helicase_C-like"/>
</dbReference>
<dbReference type="PANTHER" id="PTHR45626:SF52">
    <property type="entry name" value="SINGLE-STRANDED DNA-DEPENDENT ATPASE (EUROFUNG)"/>
    <property type="match status" value="1"/>
</dbReference>
<dbReference type="Proteomes" id="UP001174936">
    <property type="component" value="Unassembled WGS sequence"/>
</dbReference>
<dbReference type="Gene3D" id="3.40.50.10810">
    <property type="entry name" value="Tandem AAA-ATPase domain"/>
    <property type="match status" value="1"/>
</dbReference>
<dbReference type="InterPro" id="IPR027417">
    <property type="entry name" value="P-loop_NTPase"/>
</dbReference>
<comment type="caution">
    <text evidence="12">The sequence shown here is derived from an EMBL/GenBank/DDBJ whole genome shotgun (WGS) entry which is preliminary data.</text>
</comment>
<keyword evidence="1" id="KW-0479">Metal-binding</keyword>
<dbReference type="SUPFAM" id="SSF52540">
    <property type="entry name" value="P-loop containing nucleoside triphosphate hydrolases"/>
    <property type="match status" value="2"/>
</dbReference>
<keyword evidence="5" id="KW-0862">Zinc</keyword>
<dbReference type="GO" id="GO:0006281">
    <property type="term" value="P:DNA repair"/>
    <property type="evidence" value="ECO:0007669"/>
    <property type="project" value="TreeGrafter"/>
</dbReference>
<reference evidence="12" key="1">
    <citation type="submission" date="2023-06" db="EMBL/GenBank/DDBJ databases">
        <title>Genome-scale phylogeny and comparative genomics of the fungal order Sordariales.</title>
        <authorList>
            <consortium name="Lawrence Berkeley National Laboratory"/>
            <person name="Hensen N."/>
            <person name="Bonometti L."/>
            <person name="Westerberg I."/>
            <person name="Brannstrom I.O."/>
            <person name="Guillou S."/>
            <person name="Cros-Aarteil S."/>
            <person name="Calhoun S."/>
            <person name="Haridas S."/>
            <person name="Kuo A."/>
            <person name="Mondo S."/>
            <person name="Pangilinan J."/>
            <person name="Riley R."/>
            <person name="Labutti K."/>
            <person name="Andreopoulos B."/>
            <person name="Lipzen A."/>
            <person name="Chen C."/>
            <person name="Yanf M."/>
            <person name="Daum C."/>
            <person name="Ng V."/>
            <person name="Clum A."/>
            <person name="Steindorff A."/>
            <person name="Ohm R."/>
            <person name="Martin F."/>
            <person name="Silar P."/>
            <person name="Natvig D."/>
            <person name="Lalanne C."/>
            <person name="Gautier V."/>
            <person name="Ament-Velasquez S.L."/>
            <person name="Kruys A."/>
            <person name="Hutchinson M.I."/>
            <person name="Powell A.J."/>
            <person name="Barry K."/>
            <person name="Miller A.N."/>
            <person name="Grigoriev I.V."/>
            <person name="Debuchy R."/>
            <person name="Gladieux P."/>
            <person name="Thoren M.H."/>
            <person name="Johannesson H."/>
        </authorList>
    </citation>
    <scope>NUCLEOTIDE SEQUENCE</scope>
    <source>
        <strain evidence="12">SMH2532-1</strain>
    </source>
</reference>
<name>A0AA39Y144_9PEZI</name>
<dbReference type="CDD" id="cd18793">
    <property type="entry name" value="SF2_C_SNF"/>
    <property type="match status" value="1"/>
</dbReference>
<dbReference type="EMBL" id="JAULSV010000005">
    <property type="protein sequence ID" value="KAK0644072.1"/>
    <property type="molecule type" value="Genomic_DNA"/>
</dbReference>
<dbReference type="GO" id="GO:0016787">
    <property type="term" value="F:hydrolase activity"/>
    <property type="evidence" value="ECO:0007669"/>
    <property type="project" value="UniProtKB-KW"/>
</dbReference>
<dbReference type="PROSITE" id="PS00518">
    <property type="entry name" value="ZF_RING_1"/>
    <property type="match status" value="1"/>
</dbReference>
<keyword evidence="13" id="KW-1185">Reference proteome</keyword>
<feature type="compositionally biased region" description="Basic and acidic residues" evidence="8">
    <location>
        <begin position="810"/>
        <end position="822"/>
    </location>
</feature>
<evidence type="ECO:0000313" key="12">
    <source>
        <dbReference type="EMBL" id="KAK0644072.1"/>
    </source>
</evidence>
<proteinExistence type="predicted"/>
<evidence type="ECO:0000256" key="6">
    <source>
        <dbReference type="ARBA" id="ARBA00022840"/>
    </source>
</evidence>
<keyword evidence="6" id="KW-0067">ATP-binding</keyword>
<dbReference type="AlphaFoldDB" id="A0AA39Y144"/>
<dbReference type="PROSITE" id="PS51192">
    <property type="entry name" value="HELICASE_ATP_BIND_1"/>
    <property type="match status" value="1"/>
</dbReference>
<keyword evidence="4" id="KW-0378">Hydrolase</keyword>
<dbReference type="InterPro" id="IPR049730">
    <property type="entry name" value="SNF2/RAD54-like_C"/>
</dbReference>
<dbReference type="InterPro" id="IPR017907">
    <property type="entry name" value="Znf_RING_CS"/>
</dbReference>
<feature type="domain" description="Helicase C-terminal" evidence="11">
    <location>
        <begin position="670"/>
        <end position="822"/>
    </location>
</feature>
<feature type="domain" description="RING-type" evidence="9">
    <location>
        <begin position="586"/>
        <end position="631"/>
    </location>
</feature>
<evidence type="ECO:0000259" key="10">
    <source>
        <dbReference type="PROSITE" id="PS51192"/>
    </source>
</evidence>
<dbReference type="GO" id="GO:0008270">
    <property type="term" value="F:zinc ion binding"/>
    <property type="evidence" value="ECO:0007669"/>
    <property type="project" value="UniProtKB-KW"/>
</dbReference>
<accession>A0AA39Y144</accession>
<evidence type="ECO:0000256" key="1">
    <source>
        <dbReference type="ARBA" id="ARBA00022723"/>
    </source>
</evidence>
<dbReference type="PROSITE" id="PS50089">
    <property type="entry name" value="ZF_RING_2"/>
    <property type="match status" value="1"/>
</dbReference>
<evidence type="ECO:0000259" key="9">
    <source>
        <dbReference type="PROSITE" id="PS50089"/>
    </source>
</evidence>
<feature type="region of interest" description="Disordered" evidence="8">
    <location>
        <begin position="803"/>
        <end position="858"/>
    </location>
</feature>
<dbReference type="Gene3D" id="3.40.50.300">
    <property type="entry name" value="P-loop containing nucleotide triphosphate hydrolases"/>
    <property type="match status" value="1"/>
</dbReference>
<dbReference type="InterPro" id="IPR050628">
    <property type="entry name" value="SNF2_RAD54_helicase_TF"/>
</dbReference>
<sequence>MVTVVNTLGELAGNTPDHVQKFTLAPKLVPHILLSLPNGEPFGVLRSDMTDVLEPLLSYSPPFELEAVASTTRLREQIAVATKPNEAIVQVNINIYGPQDRAKEVGDRLSDRKQWLQKPDFFKAEHKYSNPHHLHFPDLESHMLLEEFRQDVSGTAKPRAEEERVKKLVAQVHEGLTRASDPELERIAGDQSLKSSLYEHQQQALSYMSQRESGGIPEKYRLWKKEVYGGHEMYIHRITKTRSPIRPEEMGGGVLADDMGLGKTLSTLALTVRTLQEGKDWAEKKQSEEHKSGKAQRYTHSTLVIVPSALLINNWMDEINEHTGENTLTVTRYHGQGREKDLDLIAASDIVITTYNTLATEVAGKKSVLHKIFWFRVVLDEAHIIRRPQTTFYRTCADLEARSRWCLTGTPIQNRLEDIGALFAFLRADPFHSLAQFRRFICIPFEQGETVARDRLILLYDSLVLRRTLDIISLPGQQERLRELELTPEERRQYERTTNILNRYMRTQVGQYPGAGSHGFYRGPQFDSWKSTKFGLFQAHLQLRILCNHGTFQKPFSWKKRDARENTDAGREAWVTEMGLKSELMCDGCKMPRPILGSTKAQNHFVENCDHSLCHECLEDCSDMRHCPLCQRYGTMDADMQDGDNAPVPEDEEGNPHHRDYFNPTGFSTKMNQLMLDVKEGLEGSKSIIFSCWTRTLDLIAKHLRAENIVFVRVDGETLSSKREGIIKRFADDKEVRALLMTTGTGAFGLNLVAANRIFIIEPQWNPSVENQAIARAIRMKQKEKVQVTRYLMKDTVEQEMQSQQIKKRERAEFGFARKEGETNAVAHPEPAEPPPGSATPERDTQPETHLSVAMLVD</sequence>
<dbReference type="Pfam" id="PF00271">
    <property type="entry name" value="Helicase_C"/>
    <property type="match status" value="1"/>
</dbReference>
<dbReference type="GO" id="GO:0008094">
    <property type="term" value="F:ATP-dependent activity, acting on DNA"/>
    <property type="evidence" value="ECO:0007669"/>
    <property type="project" value="TreeGrafter"/>
</dbReference>
<dbReference type="CDD" id="cd18008">
    <property type="entry name" value="DEXDc_SHPRH-like"/>
    <property type="match status" value="1"/>
</dbReference>
<keyword evidence="3 7" id="KW-0863">Zinc-finger</keyword>
<dbReference type="GO" id="GO:0005524">
    <property type="term" value="F:ATP binding"/>
    <property type="evidence" value="ECO:0007669"/>
    <property type="project" value="UniProtKB-KW"/>
</dbReference>
<dbReference type="SMART" id="SM00490">
    <property type="entry name" value="HELICc"/>
    <property type="match status" value="1"/>
</dbReference>
<dbReference type="InterPro" id="IPR001841">
    <property type="entry name" value="Znf_RING"/>
</dbReference>
<dbReference type="GO" id="GO:0005634">
    <property type="term" value="C:nucleus"/>
    <property type="evidence" value="ECO:0007669"/>
    <property type="project" value="TreeGrafter"/>
</dbReference>
<dbReference type="InterPro" id="IPR014001">
    <property type="entry name" value="Helicase_ATP-bd"/>
</dbReference>
<evidence type="ECO:0000256" key="3">
    <source>
        <dbReference type="ARBA" id="ARBA00022771"/>
    </source>
</evidence>
<dbReference type="Pfam" id="PF00176">
    <property type="entry name" value="SNF2-rel_dom"/>
    <property type="match status" value="1"/>
</dbReference>
<evidence type="ECO:0000256" key="4">
    <source>
        <dbReference type="ARBA" id="ARBA00022801"/>
    </source>
</evidence>